<dbReference type="Proteomes" id="UP000249645">
    <property type="component" value="Unassembled WGS sequence"/>
</dbReference>
<dbReference type="EMBL" id="QFOI01000047">
    <property type="protein sequence ID" value="PZP50958.1"/>
    <property type="molecule type" value="Genomic_DNA"/>
</dbReference>
<evidence type="ECO:0000313" key="1">
    <source>
        <dbReference type="EMBL" id="PZP50958.1"/>
    </source>
</evidence>
<proteinExistence type="predicted"/>
<dbReference type="Pfam" id="PF04525">
    <property type="entry name" value="LOR"/>
    <property type="match status" value="1"/>
</dbReference>
<comment type="caution">
    <text evidence="1">The sequence shown here is derived from an EMBL/GenBank/DDBJ whole genome shotgun (WGS) entry which is preliminary data.</text>
</comment>
<sequence>MGYAFPLGFKFKISTIANDFVATDNNGSVIAYVRQKMFKLVDHIQVFTDESKSQVKYDIRANKWLDFSATYTFTDQMNNAIGRVARKGWKSTWKAHYEIFDTNDNHEYTIQEVNPWVRVMDSFTSEIPVVSLFTGYMFHPKYRILDNKGSEVALLKKESSFFGRKFSVDKLQDLADGDQERILLSLMMMILLERRRG</sequence>
<reference evidence="1 2" key="1">
    <citation type="submission" date="2017-11" db="EMBL/GenBank/DDBJ databases">
        <title>Infants hospitalized years apart are colonized by the same room-sourced microbial strains.</title>
        <authorList>
            <person name="Brooks B."/>
            <person name="Olm M.R."/>
            <person name="Firek B.A."/>
            <person name="Baker R."/>
            <person name="Thomas B.C."/>
            <person name="Morowitz M.J."/>
            <person name="Banfield J.F."/>
        </authorList>
    </citation>
    <scope>NUCLEOTIDE SEQUENCE [LARGE SCALE GENOMIC DNA]</scope>
    <source>
        <strain evidence="1">S2_009_000_R2_76</strain>
    </source>
</reference>
<organism evidence="1 2">
    <name type="scientific">Pseudopedobacter saltans</name>
    <dbReference type="NCBI Taxonomy" id="151895"/>
    <lineage>
        <taxon>Bacteria</taxon>
        <taxon>Pseudomonadati</taxon>
        <taxon>Bacteroidota</taxon>
        <taxon>Sphingobacteriia</taxon>
        <taxon>Sphingobacteriales</taxon>
        <taxon>Sphingobacteriaceae</taxon>
        <taxon>Pseudopedobacter</taxon>
    </lineage>
</organism>
<dbReference type="InterPro" id="IPR007612">
    <property type="entry name" value="LOR"/>
</dbReference>
<protein>
    <submittedName>
        <fullName evidence="1">Uncharacterized protein</fullName>
    </submittedName>
</protein>
<name>A0A2W5F6B8_9SPHI</name>
<gene>
    <name evidence="1" type="ORF">DI598_04400</name>
</gene>
<accession>A0A2W5F6B8</accession>
<dbReference type="AlphaFoldDB" id="A0A2W5F6B8"/>
<evidence type="ECO:0000313" key="2">
    <source>
        <dbReference type="Proteomes" id="UP000249645"/>
    </source>
</evidence>